<dbReference type="Pfam" id="PF02653">
    <property type="entry name" value="BPD_transp_2"/>
    <property type="match status" value="1"/>
</dbReference>
<gene>
    <name evidence="8" type="ORF">E1I18_00440</name>
</gene>
<accession>A0A507SR19</accession>
<sequence length="698" mass="79107">MQSNRTNIKQAFATFGQKMSEFIRRDKTKSTGRKVASSLWALGFGIFIALLYMVLNSGISKNIALNPFDIFKVIFESFKESRKEYIINFFLIFGFSSFACAISFKAGLFNIGIPGQMMATGFTSFALFIHWGHNNTNQVTPSHLVIALIASVALAALLGIIAGVLKAYLNVHEVITTIMLNWIVVGISMALFQLSSAPLFWKGLDPKQIAYYFSVENEGVTPGAITISQNVKNIFSIIGLVSLIGLVIIGAFIFSFTSLGYKIKMLGISKTNGKYMGVNDKLLTIIILGASGGISGIAGFFYYVVAPSPLYGSITQPLAIGFESIAISLLALNSPVGILFTSLFYTGIYNARQPLQFAPTFVKQEDIQVITSLILYLAATSLMFLNFKPARYFTLLAFLQRDYRTRANKKLFRLQLKRHRLIRSYELKVHKLKLNVSKVNLVEFEQKLNEIELKHQRQMLKNNVLSQRAHTLILHANQVHELQIQLHQAKLNYITQKHIYQDKQKQLQRNVLALQNSTHKINQQNAFWKLQTRLNDAKLAKLAQKCAQIQTQIKELKNTHSDEISTWTSFKAALSSLQTDRLSLQADTISKAQKIKNLQLELKKITNQFLSKAMNYKNSDQETIEYFESINAQKYQILNEMKELGSDAKFKIKQQYTASVKNTKNSFKELFNSFIKEQITMFKECYRAKLNTSKMEVK</sequence>
<dbReference type="PANTHER" id="PTHR47089">
    <property type="entry name" value="ABC TRANSPORTER, PERMEASE PROTEIN"/>
    <property type="match status" value="1"/>
</dbReference>
<feature type="transmembrane region" description="Helical" evidence="7">
    <location>
        <begin position="325"/>
        <end position="348"/>
    </location>
</feature>
<feature type="transmembrane region" description="Helical" evidence="7">
    <location>
        <begin position="234"/>
        <end position="261"/>
    </location>
</feature>
<name>A0A507SR19_9BACT</name>
<feature type="transmembrane region" description="Helical" evidence="7">
    <location>
        <begin position="85"/>
        <end position="104"/>
    </location>
</feature>
<dbReference type="OrthoDB" id="45037at2"/>
<evidence type="ECO:0000256" key="6">
    <source>
        <dbReference type="SAM" id="Coils"/>
    </source>
</evidence>
<dbReference type="InterPro" id="IPR001851">
    <property type="entry name" value="ABC_transp_permease"/>
</dbReference>
<feature type="coiled-coil region" evidence="6">
    <location>
        <begin position="434"/>
        <end position="461"/>
    </location>
</feature>
<keyword evidence="2" id="KW-1003">Cell membrane</keyword>
<feature type="transmembrane region" description="Helical" evidence="7">
    <location>
        <begin position="111"/>
        <end position="132"/>
    </location>
</feature>
<keyword evidence="9" id="KW-1185">Reference proteome</keyword>
<dbReference type="CDD" id="cd06580">
    <property type="entry name" value="TM_PBP1_transp_TpRbsC_like"/>
    <property type="match status" value="1"/>
</dbReference>
<dbReference type="PANTHER" id="PTHR47089:SF1">
    <property type="entry name" value="GUANOSINE ABC TRANSPORTER PERMEASE PROTEIN NUPP"/>
    <property type="match status" value="1"/>
</dbReference>
<dbReference type="AlphaFoldDB" id="A0A507SR19"/>
<dbReference type="RefSeq" id="WP_141483640.1">
    <property type="nucleotide sequence ID" value="NZ_SMDN01000001.1"/>
</dbReference>
<protein>
    <submittedName>
        <fullName evidence="8">Sugar ABC transporter permease</fullName>
    </submittedName>
</protein>
<evidence type="ECO:0000313" key="9">
    <source>
        <dbReference type="Proteomes" id="UP000320801"/>
    </source>
</evidence>
<keyword evidence="6" id="KW-0175">Coiled coil</keyword>
<evidence type="ECO:0000256" key="4">
    <source>
        <dbReference type="ARBA" id="ARBA00022989"/>
    </source>
</evidence>
<keyword evidence="5 7" id="KW-0472">Membrane</keyword>
<evidence type="ECO:0000256" key="5">
    <source>
        <dbReference type="ARBA" id="ARBA00023136"/>
    </source>
</evidence>
<evidence type="ECO:0000256" key="3">
    <source>
        <dbReference type="ARBA" id="ARBA00022692"/>
    </source>
</evidence>
<dbReference type="GO" id="GO:0022857">
    <property type="term" value="F:transmembrane transporter activity"/>
    <property type="evidence" value="ECO:0007669"/>
    <property type="project" value="InterPro"/>
</dbReference>
<organism evidence="8 9">
    <name type="scientific">Mycoplasmopsis mucosicanis</name>
    <dbReference type="NCBI Taxonomy" id="458208"/>
    <lineage>
        <taxon>Bacteria</taxon>
        <taxon>Bacillati</taxon>
        <taxon>Mycoplasmatota</taxon>
        <taxon>Mycoplasmoidales</taxon>
        <taxon>Metamycoplasmataceae</taxon>
        <taxon>Mycoplasmopsis</taxon>
    </lineage>
</organism>
<evidence type="ECO:0000256" key="1">
    <source>
        <dbReference type="ARBA" id="ARBA00004651"/>
    </source>
</evidence>
<feature type="transmembrane region" description="Helical" evidence="7">
    <location>
        <begin position="180"/>
        <end position="201"/>
    </location>
</feature>
<feature type="transmembrane region" description="Helical" evidence="7">
    <location>
        <begin position="144"/>
        <end position="168"/>
    </location>
</feature>
<reference evidence="8 9" key="1">
    <citation type="submission" date="2019-03" db="EMBL/GenBank/DDBJ databases">
        <title>Characterization of a novel Mycoplasma cynos real-time PCR assay.</title>
        <authorList>
            <person name="Tallmadge R.L."/>
            <person name="Mitchell P.K."/>
            <person name="Goodman L."/>
        </authorList>
    </citation>
    <scope>NUCLEOTIDE SEQUENCE [LARGE SCALE GENOMIC DNA]</scope>
    <source>
        <strain evidence="8 9">1642</strain>
    </source>
</reference>
<keyword evidence="4 7" id="KW-1133">Transmembrane helix</keyword>
<evidence type="ECO:0000313" key="8">
    <source>
        <dbReference type="EMBL" id="TQC54229.1"/>
    </source>
</evidence>
<dbReference type="Proteomes" id="UP000320801">
    <property type="component" value="Unassembled WGS sequence"/>
</dbReference>
<dbReference type="GO" id="GO:0005886">
    <property type="term" value="C:plasma membrane"/>
    <property type="evidence" value="ECO:0007669"/>
    <property type="project" value="UniProtKB-SubCell"/>
</dbReference>
<comment type="subcellular location">
    <subcellularLocation>
        <location evidence="1">Cell membrane</location>
        <topology evidence="1">Multi-pass membrane protein</topology>
    </subcellularLocation>
</comment>
<feature type="transmembrane region" description="Helical" evidence="7">
    <location>
        <begin position="282"/>
        <end position="305"/>
    </location>
</feature>
<feature type="transmembrane region" description="Helical" evidence="7">
    <location>
        <begin position="35"/>
        <end position="55"/>
    </location>
</feature>
<comment type="caution">
    <text evidence="8">The sequence shown here is derived from an EMBL/GenBank/DDBJ whole genome shotgun (WGS) entry which is preliminary data.</text>
</comment>
<evidence type="ECO:0000256" key="2">
    <source>
        <dbReference type="ARBA" id="ARBA00022475"/>
    </source>
</evidence>
<dbReference type="EMBL" id="SMDN01000001">
    <property type="protein sequence ID" value="TQC54229.1"/>
    <property type="molecule type" value="Genomic_DNA"/>
</dbReference>
<proteinExistence type="predicted"/>
<feature type="transmembrane region" description="Helical" evidence="7">
    <location>
        <begin position="369"/>
        <end position="387"/>
    </location>
</feature>
<keyword evidence="3 7" id="KW-0812">Transmembrane</keyword>
<evidence type="ECO:0000256" key="7">
    <source>
        <dbReference type="SAM" id="Phobius"/>
    </source>
</evidence>